<dbReference type="CDD" id="cd06850">
    <property type="entry name" value="biotinyl_domain"/>
    <property type="match status" value="1"/>
</dbReference>
<dbReference type="PANTHER" id="PTHR45266">
    <property type="entry name" value="OXALOACETATE DECARBOXYLASE ALPHA CHAIN"/>
    <property type="match status" value="1"/>
</dbReference>
<dbReference type="InterPro" id="IPR011053">
    <property type="entry name" value="Single_hybrid_motif"/>
</dbReference>
<evidence type="ECO:0000313" key="2">
    <source>
        <dbReference type="Proteomes" id="UP000190951"/>
    </source>
</evidence>
<gene>
    <name evidence="1" type="primary">accB_1</name>
    <name evidence="1" type="ORF">CROST_029160</name>
</gene>
<accession>A0A1S8L7A7</accession>
<keyword evidence="2" id="KW-1185">Reference proteome</keyword>
<proteinExistence type="predicted"/>
<dbReference type="KEGG" id="crw:CROST_029160"/>
<dbReference type="InterPro" id="IPR000089">
    <property type="entry name" value="Biotin_lipoyl"/>
</dbReference>
<dbReference type="Gene3D" id="2.40.50.100">
    <property type="match status" value="1"/>
</dbReference>
<dbReference type="RefSeq" id="WP_077831981.1">
    <property type="nucleotide sequence ID" value="NZ_CP096983.1"/>
</dbReference>
<dbReference type="Pfam" id="PF00364">
    <property type="entry name" value="Biotin_lipoyl"/>
    <property type="match status" value="1"/>
</dbReference>
<reference evidence="1 2" key="1">
    <citation type="submission" date="2022-04" db="EMBL/GenBank/DDBJ databases">
        <title>Genome sequence of C. roseum typestrain.</title>
        <authorList>
            <person name="Poehlein A."/>
            <person name="Schoch T."/>
            <person name="Duerre P."/>
            <person name="Daniel R."/>
        </authorList>
    </citation>
    <scope>NUCLEOTIDE SEQUENCE [LARGE SCALE GENOMIC DNA]</scope>
    <source>
        <strain evidence="1 2">DSM 7320</strain>
    </source>
</reference>
<dbReference type="InterPro" id="IPR001882">
    <property type="entry name" value="Biotin_BS"/>
</dbReference>
<dbReference type="InterPro" id="IPR050709">
    <property type="entry name" value="Biotin_Carboxyl_Carrier/Decarb"/>
</dbReference>
<name>A0A1S8L7A7_9CLOT</name>
<dbReference type="SUPFAM" id="SSF51230">
    <property type="entry name" value="Single hybrid motif"/>
    <property type="match status" value="1"/>
</dbReference>
<dbReference type="PROSITE" id="PS50968">
    <property type="entry name" value="BIOTINYL_LIPOYL"/>
    <property type="match status" value="1"/>
</dbReference>
<evidence type="ECO:0000313" key="1">
    <source>
        <dbReference type="EMBL" id="URZ12199.1"/>
    </source>
</evidence>
<dbReference type="EMBL" id="CP096983">
    <property type="protein sequence ID" value="URZ12199.1"/>
    <property type="molecule type" value="Genomic_DNA"/>
</dbReference>
<sequence>MIENLEDIIKLCEQSKLGYFKYGNGKEQIVFSKASTEASLTADDIIKDTDSYHINNTIISESSEDSINTIHDNDTINIMSSDFVGVVTYSDLLINKEKNIEVKKGDLLCTVEAMKLSNEILAKDNGVIEEILVNNGDIVEYGQELFRIRVNVCD</sequence>
<dbReference type="PANTHER" id="PTHR45266:SF3">
    <property type="entry name" value="OXALOACETATE DECARBOXYLASE ALPHA CHAIN"/>
    <property type="match status" value="1"/>
</dbReference>
<protein>
    <submittedName>
        <fullName evidence="1">Biotin carboxyl carrier protein of acetyl-CoA carboxylase</fullName>
    </submittedName>
</protein>
<dbReference type="STRING" id="84029.CROST_19040"/>
<dbReference type="AlphaFoldDB" id="A0A1S8L7A7"/>
<dbReference type="Proteomes" id="UP000190951">
    <property type="component" value="Chromosome"/>
</dbReference>
<dbReference type="PROSITE" id="PS00188">
    <property type="entry name" value="BIOTIN"/>
    <property type="match status" value="1"/>
</dbReference>
<organism evidence="1 2">
    <name type="scientific">Clostridium felsineum</name>
    <dbReference type="NCBI Taxonomy" id="36839"/>
    <lineage>
        <taxon>Bacteria</taxon>
        <taxon>Bacillati</taxon>
        <taxon>Bacillota</taxon>
        <taxon>Clostridia</taxon>
        <taxon>Eubacteriales</taxon>
        <taxon>Clostridiaceae</taxon>
        <taxon>Clostridium</taxon>
    </lineage>
</organism>